<keyword evidence="1" id="KW-0175">Coiled coil</keyword>
<dbReference type="RefSeq" id="WP_021286501.1">
    <property type="nucleotide sequence ID" value="NZ_AUPZ01000002.1"/>
</dbReference>
<reference evidence="3 4" key="1">
    <citation type="submission" date="2013-07" db="EMBL/GenBank/DDBJ databases">
        <title>Sulfurimonas hongkongensis AST-10 Genome Sequencing.</title>
        <authorList>
            <person name="Cai L."/>
            <person name="Zhang T."/>
        </authorList>
    </citation>
    <scope>NUCLEOTIDE SEQUENCE [LARGE SCALE GENOMIC DNA]</scope>
    <source>
        <strain evidence="3 4">AST-10</strain>
    </source>
</reference>
<sequence>MAIFASGKKGTQSSQTKIRPTVVRTQNVAKELISIAKSNDVSIHSIDFNVLEVQTYTRINKDNEEVDWEEATDEELQKLLTKENLLNKNFGLKQMYEIEIFSKVEGDPYQDFHLAIGANATKCKVYLSIKEDSQISYNKNFEQDLVTLINKSKVRANILINVFDTMMPSVVSKITAYVRVQESARYEKSEMHLVAESYEPILTKNDALILHYEKKENIDDNEKIDYANRGFIKSVKKDELLMEYIRAKKGTPGRNCRGEFLEPKEPLESNTPTFTTDETIKIIESDDKIEYRAVENGYIVLDANAYTIKSDIDIDEISFRSTGNIHAGVDSDVNISVTESDVMKDAIGTGMEVEVSEIEIEGNVGPNAQVKALKASVGGQTHKTASIKADNLRINVHKGKAYGKNIHITRLEHGEVTGDVVDIVQCVGGHIRAKEVTIERCGSYVNAVASRFIEIKKLQGSENTFVIDPLLKGSVKEGLNQNKEEISKLKKSVKNIKQEIEQYTEMVQNNKKAFEDVKKRLLHYKKNNVKMPSSFIKQYNNFKKAREHLAKIKKEFSSKRDYLNLLTTKTASFQDNIFNARIINRDRWTEHNEIIFKLVDPPIEVSFKPPEGSHDKIFAIVESDDGKYKIEAVKE</sequence>
<evidence type="ECO:0000313" key="3">
    <source>
        <dbReference type="EMBL" id="EQB40423.1"/>
    </source>
</evidence>
<feature type="coiled-coil region" evidence="1">
    <location>
        <begin position="479"/>
        <end position="520"/>
    </location>
</feature>
<dbReference type="AlphaFoldDB" id="T0L3J5"/>
<proteinExistence type="predicted"/>
<feature type="domain" description="Flagellar Assembly Protein A N-terminal region" evidence="2">
    <location>
        <begin position="123"/>
        <end position="302"/>
    </location>
</feature>
<dbReference type="PANTHER" id="PTHR38032:SF1">
    <property type="entry name" value="RNA-BINDING PROTEIN KHPB N-TERMINAL DOMAIN-CONTAINING PROTEIN"/>
    <property type="match status" value="1"/>
</dbReference>
<evidence type="ECO:0000313" key="4">
    <source>
        <dbReference type="Proteomes" id="UP000015520"/>
    </source>
</evidence>
<dbReference type="Pfam" id="PF20250">
    <property type="entry name" value="FapA_N"/>
    <property type="match status" value="1"/>
</dbReference>
<evidence type="ECO:0000256" key="1">
    <source>
        <dbReference type="SAM" id="Coils"/>
    </source>
</evidence>
<dbReference type="EMBL" id="AUPZ01000002">
    <property type="protein sequence ID" value="EQB40423.1"/>
    <property type="molecule type" value="Genomic_DNA"/>
</dbReference>
<organism evidence="3 4">
    <name type="scientific">Sulfurimonas hongkongensis</name>
    <dbReference type="NCBI Taxonomy" id="1172190"/>
    <lineage>
        <taxon>Bacteria</taxon>
        <taxon>Pseudomonadati</taxon>
        <taxon>Campylobacterota</taxon>
        <taxon>Epsilonproteobacteria</taxon>
        <taxon>Campylobacterales</taxon>
        <taxon>Sulfurimonadaceae</taxon>
        <taxon>Sulfurimonas</taxon>
    </lineage>
</organism>
<keyword evidence="4" id="KW-1185">Reference proteome</keyword>
<dbReference type="PATRIC" id="fig|1172190.3.peg.209"/>
<protein>
    <recommendedName>
        <fullName evidence="2">Flagellar Assembly Protein A N-terminal region domain-containing protein</fullName>
    </recommendedName>
</protein>
<dbReference type="InterPro" id="IPR046866">
    <property type="entry name" value="FapA_N"/>
</dbReference>
<dbReference type="Proteomes" id="UP000015520">
    <property type="component" value="Unassembled WGS sequence"/>
</dbReference>
<accession>T0L3J5</accession>
<comment type="caution">
    <text evidence="3">The sequence shown here is derived from an EMBL/GenBank/DDBJ whole genome shotgun (WGS) entry which is preliminary data.</text>
</comment>
<gene>
    <name evidence="3" type="ORF">M947_01100</name>
</gene>
<dbReference type="PANTHER" id="PTHR38032">
    <property type="entry name" value="POLYMERASE-RELATED"/>
    <property type="match status" value="1"/>
</dbReference>
<dbReference type="InterPro" id="IPR005646">
    <property type="entry name" value="FapA"/>
</dbReference>
<evidence type="ECO:0000259" key="2">
    <source>
        <dbReference type="Pfam" id="PF20250"/>
    </source>
</evidence>
<dbReference type="STRING" id="1172190.M947_01100"/>
<dbReference type="eggNOG" id="COG1315">
    <property type="taxonomic scope" value="Bacteria"/>
</dbReference>
<name>T0L3J5_9BACT</name>